<evidence type="ECO:0000313" key="2">
    <source>
        <dbReference type="EMBL" id="REC58133.1"/>
    </source>
</evidence>
<protein>
    <submittedName>
        <fullName evidence="2">Phosphodiesterase</fullName>
    </submittedName>
</protein>
<comment type="caution">
    <text evidence="2">The sequence shown here is derived from an EMBL/GenBank/DDBJ whole genome shotgun (WGS) entry which is preliminary data.</text>
</comment>
<sequence length="254" mass="26984">MTHLPPEFLRRPVAHRARHGAGRPENSRAAVRAAVAAGYAIEIDLQRAADGVAMVFHDYDLDRLTEATGALGAQSAAALGAIPLSGGDGEGIPRFSEVLEIVDGRVPLLVEIKDQDGAMGGRVGALEEAAARDLAGYAGPVAVMSFNPHSVAAMAEHAPEVPRGLTTAAFDPHYWAHLPEATRAHLREIPDFERTGAAFVSHQANDLDRPRVAALRARGVPVLCWTIRSEADERAARRLADNVTFEGYAAALPA</sequence>
<dbReference type="GO" id="GO:0008081">
    <property type="term" value="F:phosphoric diester hydrolase activity"/>
    <property type="evidence" value="ECO:0007669"/>
    <property type="project" value="InterPro"/>
</dbReference>
<dbReference type="InterPro" id="IPR017946">
    <property type="entry name" value="PLC-like_Pdiesterase_TIM-brl"/>
</dbReference>
<dbReference type="GO" id="GO:0006629">
    <property type="term" value="P:lipid metabolic process"/>
    <property type="evidence" value="ECO:0007669"/>
    <property type="project" value="InterPro"/>
</dbReference>
<dbReference type="PANTHER" id="PTHR46211">
    <property type="entry name" value="GLYCEROPHOSPHORYL DIESTER PHOSPHODIESTERASE"/>
    <property type="match status" value="1"/>
</dbReference>
<name>A0A3D9BX78_9RHOB</name>
<keyword evidence="3" id="KW-1185">Reference proteome</keyword>
<dbReference type="EMBL" id="QOHR01000003">
    <property type="protein sequence ID" value="REC58133.1"/>
    <property type="molecule type" value="Genomic_DNA"/>
</dbReference>
<dbReference type="SUPFAM" id="SSF51695">
    <property type="entry name" value="PLC-like phosphodiesterases"/>
    <property type="match status" value="1"/>
</dbReference>
<dbReference type="AlphaFoldDB" id="A0A3D9BX78"/>
<dbReference type="Pfam" id="PF03009">
    <property type="entry name" value="GDPD"/>
    <property type="match status" value="1"/>
</dbReference>
<organism evidence="2 3">
    <name type="scientific">Rhodosalinus sediminis</name>
    <dbReference type="NCBI Taxonomy" id="1940533"/>
    <lineage>
        <taxon>Bacteria</taxon>
        <taxon>Pseudomonadati</taxon>
        <taxon>Pseudomonadota</taxon>
        <taxon>Alphaproteobacteria</taxon>
        <taxon>Rhodobacterales</taxon>
        <taxon>Paracoccaceae</taxon>
        <taxon>Rhodosalinus</taxon>
    </lineage>
</organism>
<evidence type="ECO:0000313" key="3">
    <source>
        <dbReference type="Proteomes" id="UP000257131"/>
    </source>
</evidence>
<dbReference type="PROSITE" id="PS51704">
    <property type="entry name" value="GP_PDE"/>
    <property type="match status" value="1"/>
</dbReference>
<dbReference type="OrthoDB" id="384721at2"/>
<dbReference type="PANTHER" id="PTHR46211:SF1">
    <property type="entry name" value="GLYCEROPHOSPHODIESTER PHOSPHODIESTERASE, CYTOPLASMIC"/>
    <property type="match status" value="1"/>
</dbReference>
<dbReference type="RefSeq" id="WP_115978516.1">
    <property type="nucleotide sequence ID" value="NZ_QOHR01000003.1"/>
</dbReference>
<proteinExistence type="predicted"/>
<dbReference type="Gene3D" id="3.20.20.190">
    <property type="entry name" value="Phosphatidylinositol (PI) phosphodiesterase"/>
    <property type="match status" value="1"/>
</dbReference>
<evidence type="ECO:0000259" key="1">
    <source>
        <dbReference type="PROSITE" id="PS51704"/>
    </source>
</evidence>
<accession>A0A3D9BX78</accession>
<feature type="domain" description="GP-PDE" evidence="1">
    <location>
        <begin position="10"/>
        <end position="254"/>
    </location>
</feature>
<gene>
    <name evidence="2" type="ORF">DRV84_03640</name>
</gene>
<reference evidence="2 3" key="1">
    <citation type="journal article" date="2017" name="Int. J. Syst. Evol. Microbiol.">
        <title>Rhodosalinus sediminis gen. nov., sp. nov., isolated from marine saltern.</title>
        <authorList>
            <person name="Guo L.Y."/>
            <person name="Ling S.K."/>
            <person name="Li C.M."/>
            <person name="Chen G.J."/>
            <person name="Du Z.J."/>
        </authorList>
    </citation>
    <scope>NUCLEOTIDE SEQUENCE [LARGE SCALE GENOMIC DNA]</scope>
    <source>
        <strain evidence="2 3">WDN1C137</strain>
    </source>
</reference>
<dbReference type="InterPro" id="IPR030395">
    <property type="entry name" value="GP_PDE_dom"/>
</dbReference>
<dbReference type="Proteomes" id="UP000257131">
    <property type="component" value="Unassembled WGS sequence"/>
</dbReference>